<evidence type="ECO:0000313" key="1">
    <source>
        <dbReference type="Proteomes" id="UP000095287"/>
    </source>
</evidence>
<keyword evidence="1" id="KW-1185">Reference proteome</keyword>
<dbReference type="AlphaFoldDB" id="A0A1I7YTN4"/>
<dbReference type="Proteomes" id="UP000095287">
    <property type="component" value="Unplaced"/>
</dbReference>
<evidence type="ECO:0000313" key="2">
    <source>
        <dbReference type="WBParaSite" id="L893_g1959.t1"/>
    </source>
</evidence>
<proteinExistence type="predicted"/>
<organism evidence="1 2">
    <name type="scientific">Steinernema glaseri</name>
    <dbReference type="NCBI Taxonomy" id="37863"/>
    <lineage>
        <taxon>Eukaryota</taxon>
        <taxon>Metazoa</taxon>
        <taxon>Ecdysozoa</taxon>
        <taxon>Nematoda</taxon>
        <taxon>Chromadorea</taxon>
        <taxon>Rhabditida</taxon>
        <taxon>Tylenchina</taxon>
        <taxon>Panagrolaimomorpha</taxon>
        <taxon>Strongyloidoidea</taxon>
        <taxon>Steinernematidae</taxon>
        <taxon>Steinernema</taxon>
    </lineage>
</organism>
<protein>
    <submittedName>
        <fullName evidence="2">FZ domain-containing protein</fullName>
    </submittedName>
</protein>
<name>A0A1I7YTN4_9BILA</name>
<reference evidence="2" key="1">
    <citation type="submission" date="2016-11" db="UniProtKB">
        <authorList>
            <consortium name="WormBaseParasite"/>
        </authorList>
    </citation>
    <scope>IDENTIFICATION</scope>
</reference>
<sequence length="461" mass="52288">MPLATSVATLTTVIPLENSYLSRSFALVYCTGALRLRYSLVPVDTIHYNRSKVLVASKTECMFLAAGMRRIAFMIKQEEKGMMCWTLFEIVGFKERSSTFTETYLMDMSDQNDGQCMDPSKVDVRKFLEGKEECNIDQEMCAVAKNLHTYCKEKADNRQCVEGCPNTLASIKQCTIPQSSREEEIQKNILSNMQWFYRIYDNATLQYTYIHDWPTIMSHMEDGYYAENSLSKVLPYWSCEAVKASIKCLCPELATIYEYRNNRGKQVFSAEVTMAGFEKKGAFMMASLKKGYCGAEIAVYRVDKGDTTDIMFPNDRSHDIAFYIWEMELASHLEDPERTFTVPQTATTASLKTTKILVTEPIYSTNPSTVPIIRKVPRRMEPCPIMHGYEVDESTGECLLFMTYGEPLSVTRSGMEEVCEENSGGALFSATEALDGNQLYLDELENGKEYEVSEIVCSKGV</sequence>
<accession>A0A1I7YTN4</accession>
<dbReference type="WBParaSite" id="L893_g1959.t1">
    <property type="protein sequence ID" value="L893_g1959.t1"/>
    <property type="gene ID" value="L893_g1959"/>
</dbReference>